<name>A0ABV2SZJ6_9BACT</name>
<comment type="caution">
    <text evidence="4">The sequence shown here is derived from an EMBL/GenBank/DDBJ whole genome shotgun (WGS) entry which is preliminary data.</text>
</comment>
<evidence type="ECO:0000313" key="5">
    <source>
        <dbReference type="Proteomes" id="UP001549749"/>
    </source>
</evidence>
<evidence type="ECO:0000313" key="4">
    <source>
        <dbReference type="EMBL" id="MET6996203.1"/>
    </source>
</evidence>
<dbReference type="PIRSF" id="PIRSF004553">
    <property type="entry name" value="CHP00095"/>
    <property type="match status" value="1"/>
</dbReference>
<proteinExistence type="predicted"/>
<dbReference type="Pfam" id="PF03602">
    <property type="entry name" value="Cons_hypoth95"/>
    <property type="match status" value="1"/>
</dbReference>
<evidence type="ECO:0000256" key="2">
    <source>
        <dbReference type="ARBA" id="ARBA00022679"/>
    </source>
</evidence>
<dbReference type="InterPro" id="IPR004398">
    <property type="entry name" value="RNA_MeTrfase_RsmD"/>
</dbReference>
<dbReference type="SUPFAM" id="SSF53335">
    <property type="entry name" value="S-adenosyl-L-methionine-dependent methyltransferases"/>
    <property type="match status" value="1"/>
</dbReference>
<organism evidence="4 5">
    <name type="scientific">Chitinophaga defluvii</name>
    <dbReference type="NCBI Taxonomy" id="3163343"/>
    <lineage>
        <taxon>Bacteria</taxon>
        <taxon>Pseudomonadati</taxon>
        <taxon>Bacteroidota</taxon>
        <taxon>Chitinophagia</taxon>
        <taxon>Chitinophagales</taxon>
        <taxon>Chitinophagaceae</taxon>
        <taxon>Chitinophaga</taxon>
    </lineage>
</organism>
<evidence type="ECO:0000256" key="1">
    <source>
        <dbReference type="ARBA" id="ARBA00022603"/>
    </source>
</evidence>
<dbReference type="CDD" id="cd02440">
    <property type="entry name" value="AdoMet_MTases"/>
    <property type="match status" value="1"/>
</dbReference>
<dbReference type="RefSeq" id="WP_354658850.1">
    <property type="nucleotide sequence ID" value="NZ_JBEXAC010000001.1"/>
</dbReference>
<sequence length="183" mass="20878">MRVIGGEYGGRRFQPPANMPHTRPTTDIAKTGLFNVIENNLDIATLKTLDIFGGTGSISYELASRGATDLTIVEKDPAMANYISKTAEAMGIGLKLFRMDVFKYLQQCTEKFNFIFAGPPYALETIDQLPLIVFERELLNPEGWFVLEHTPRNNYKEYPYYRTEKKYGTTIFSLFINREALKK</sequence>
<dbReference type="PANTHER" id="PTHR43542:SF1">
    <property type="entry name" value="METHYLTRANSFERASE"/>
    <property type="match status" value="1"/>
</dbReference>
<reference evidence="4 5" key="1">
    <citation type="submission" date="2024-06" db="EMBL/GenBank/DDBJ databases">
        <title>Chitinophaga defluvii sp. nov., isolated from municipal sewage.</title>
        <authorList>
            <person name="Zhang L."/>
        </authorList>
    </citation>
    <scope>NUCLEOTIDE SEQUENCE [LARGE SCALE GENOMIC DNA]</scope>
    <source>
        <strain evidence="4 5">H8</strain>
    </source>
</reference>
<dbReference type="EMBL" id="JBEXAC010000001">
    <property type="protein sequence ID" value="MET6996203.1"/>
    <property type="molecule type" value="Genomic_DNA"/>
</dbReference>
<keyword evidence="1 4" id="KW-0489">Methyltransferase</keyword>
<dbReference type="GO" id="GO:0008168">
    <property type="term" value="F:methyltransferase activity"/>
    <property type="evidence" value="ECO:0007669"/>
    <property type="project" value="UniProtKB-KW"/>
</dbReference>
<gene>
    <name evidence="4" type="ORF">ABR189_02435</name>
</gene>
<dbReference type="GO" id="GO:0032259">
    <property type="term" value="P:methylation"/>
    <property type="evidence" value="ECO:0007669"/>
    <property type="project" value="UniProtKB-KW"/>
</dbReference>
<accession>A0ABV2SZJ6</accession>
<dbReference type="InterPro" id="IPR029063">
    <property type="entry name" value="SAM-dependent_MTases_sf"/>
</dbReference>
<keyword evidence="5" id="KW-1185">Reference proteome</keyword>
<dbReference type="PANTHER" id="PTHR43542">
    <property type="entry name" value="METHYLTRANSFERASE"/>
    <property type="match status" value="1"/>
</dbReference>
<feature type="region of interest" description="Disordered" evidence="3">
    <location>
        <begin position="1"/>
        <end position="24"/>
    </location>
</feature>
<dbReference type="Proteomes" id="UP001549749">
    <property type="component" value="Unassembled WGS sequence"/>
</dbReference>
<keyword evidence="2" id="KW-0808">Transferase</keyword>
<protein>
    <submittedName>
        <fullName evidence="4">RsmD family RNA methyltransferase</fullName>
    </submittedName>
</protein>
<dbReference type="Gene3D" id="3.40.50.150">
    <property type="entry name" value="Vaccinia Virus protein VP39"/>
    <property type="match status" value="1"/>
</dbReference>
<evidence type="ECO:0000256" key="3">
    <source>
        <dbReference type="SAM" id="MobiDB-lite"/>
    </source>
</evidence>